<name>A0A6J2TY68_DROLE</name>
<evidence type="ECO:0000259" key="2">
    <source>
        <dbReference type="Pfam" id="PF13570"/>
    </source>
</evidence>
<dbReference type="InterPro" id="IPR000873">
    <property type="entry name" value="AMP-dep_synth/lig_dom"/>
</dbReference>
<dbReference type="InterPro" id="IPR052091">
    <property type="entry name" value="Beta-ala_Activ/Resist"/>
</dbReference>
<keyword evidence="3" id="KW-1185">Reference proteome</keyword>
<feature type="domain" description="Pyrrolo-quinoline quinone repeat" evidence="2">
    <location>
        <begin position="676"/>
        <end position="1017"/>
    </location>
</feature>
<dbReference type="GO" id="GO:0043041">
    <property type="term" value="P:amino acid activation for nonribosomal peptide biosynthetic process"/>
    <property type="evidence" value="ECO:0007669"/>
    <property type="project" value="TreeGrafter"/>
</dbReference>
<dbReference type="CTD" id="132949"/>
<dbReference type="InterPro" id="IPR015943">
    <property type="entry name" value="WD40/YVTN_repeat-like_dom_sf"/>
</dbReference>
<dbReference type="PANTHER" id="PTHR44394:SF1">
    <property type="entry name" value="BETA-ALANINE-ACTIVATING ENZYME"/>
    <property type="match status" value="1"/>
</dbReference>
<dbReference type="InterPro" id="IPR018391">
    <property type="entry name" value="PQQ_b-propeller_rpt"/>
</dbReference>
<dbReference type="Gene3D" id="2.130.10.10">
    <property type="entry name" value="YVTN repeat-like/Quinoprotein amine dehydrogenase"/>
    <property type="match status" value="2"/>
</dbReference>
<organism evidence="3 4">
    <name type="scientific">Drosophila lebanonensis</name>
    <name type="common">Fruit fly</name>
    <name type="synonym">Scaptodrosophila lebanonensis</name>
    <dbReference type="NCBI Taxonomy" id="7225"/>
    <lineage>
        <taxon>Eukaryota</taxon>
        <taxon>Metazoa</taxon>
        <taxon>Ecdysozoa</taxon>
        <taxon>Arthropoda</taxon>
        <taxon>Hexapoda</taxon>
        <taxon>Insecta</taxon>
        <taxon>Pterygota</taxon>
        <taxon>Neoptera</taxon>
        <taxon>Endopterygota</taxon>
        <taxon>Diptera</taxon>
        <taxon>Brachycera</taxon>
        <taxon>Muscomorpha</taxon>
        <taxon>Ephydroidea</taxon>
        <taxon>Drosophilidae</taxon>
        <taxon>Scaptodrosophila</taxon>
    </lineage>
</organism>
<dbReference type="SUPFAM" id="SSF56801">
    <property type="entry name" value="Acetyl-CoA synthetase-like"/>
    <property type="match status" value="1"/>
</dbReference>
<dbReference type="Proteomes" id="UP000504634">
    <property type="component" value="Unplaced"/>
</dbReference>
<dbReference type="InterPro" id="IPR045851">
    <property type="entry name" value="AMP-bd_C_sf"/>
</dbReference>
<dbReference type="InterPro" id="IPR011047">
    <property type="entry name" value="Quinoprotein_ADH-like_sf"/>
</dbReference>
<dbReference type="Gene3D" id="2.40.128.630">
    <property type="match status" value="1"/>
</dbReference>
<gene>
    <name evidence="4" type="primary">LOC115628522</name>
</gene>
<evidence type="ECO:0000259" key="1">
    <source>
        <dbReference type="Pfam" id="PF00501"/>
    </source>
</evidence>
<evidence type="ECO:0000313" key="3">
    <source>
        <dbReference type="Proteomes" id="UP000504634"/>
    </source>
</evidence>
<dbReference type="AlphaFoldDB" id="A0A6J2TY68"/>
<dbReference type="SUPFAM" id="SSF50998">
    <property type="entry name" value="Quinoprotein alcohol dehydrogenase-like"/>
    <property type="match status" value="1"/>
</dbReference>
<feature type="domain" description="AMP-dependent synthetase/ligase" evidence="1">
    <location>
        <begin position="41"/>
        <end position="388"/>
    </location>
</feature>
<dbReference type="SMART" id="SM00564">
    <property type="entry name" value="PQQ"/>
    <property type="match status" value="2"/>
</dbReference>
<dbReference type="Pfam" id="PF13570">
    <property type="entry name" value="Beta-prop_ACSF4"/>
    <property type="match status" value="1"/>
</dbReference>
<sequence>MESHRSTENSDDPRAGAVELARTEKLYDLERLLTFGDVPFIIKRVEPEDFTVSYSEVVSNIKMLLLTLRNQVPSGTGIAFRISHHTPSSCILILAILNHKCHFFATDKMILSKKLKVQLCRAGIDFLIVCGHMIMGSEYFELKDTFLILNEEYKLFKLKRGDAEDQNLISLPANMCYTITTTGTTNEPKLIHVPYDCIAPNILALSKKLNVSMADIIYLGTPCTFDPFVVEFFLALQNGAAVFLSPYSMRESPTRLLEALLPLNVTAPGITILQATPSLFRMFGAAAIRDRILNTGTTLRVLLLGGEPFPCYEELKNWMDSKVVAQKLVCNIYGITEISCWSNLHILQSLEARVPLGLPIDSDTVLRIVDKQGRELQGECSGELMIGSSTRRCYIPETDGQDKADCSTCCFRATGDYVHRYDDGSICYEDRTNDVVKRIGKRISLGLISRKIQKYLDHQDLAVCLWQQDLQKLICCIRTGELKTKLQQRVQTHNILSKLMASEQPDRFVYVQQFPCNTHGKLDRKALLNECVPLMQPAQKILKSFLHDTLKYMGPTKGGKHPKHKKREPPHLGYDISFRQAGGTSFHAVTLSREIGLQMCVDDEQRHLFEQLLDDSVSIREVLCFLDKVKIVSHHTKLKPIESESTTGSSCSNKLSITRMESSAFNLKVQWKVNFKKCVDSAVAQWDDRYICVGAHSKLLCTLDALSGAVISSIRLPDRIECKVRFVNEHLAMVGCYDGYIYGFQPLTGEFLWSVEIGGMIKAQPLLTADKTRIVVCSYANDYNVMCLSADRQCFLWCLRIGEKPIIAAPLELPLKKSLIICTLDGTYACIASENGKVQWKEKCKEPFFATPVLLEDCPNIFLCAEVAGRVHACDTNSGKILASYSAGGNIFSSLLVKAPATHLDHAFVLFGCIDQFLYCLECKTHTSDPAVEFGLRWKLDVGAAIYGTPTLLTLQPLCFLVCCCATDGRIVLANLSTGQVQYSEKLPGQIFSTPCHIEGQQWIYVGCRDNFLYCLRT</sequence>
<dbReference type="GeneID" id="115628522"/>
<proteinExistence type="predicted"/>
<evidence type="ECO:0000313" key="4">
    <source>
        <dbReference type="RefSeq" id="XP_030380535.1"/>
    </source>
</evidence>
<dbReference type="OrthoDB" id="408177at2759"/>
<dbReference type="Gene3D" id="3.40.50.12780">
    <property type="entry name" value="N-terminal domain of ligase-like"/>
    <property type="match status" value="1"/>
</dbReference>
<accession>A0A6J2TY68</accession>
<dbReference type="InterPro" id="IPR042099">
    <property type="entry name" value="ANL_N_sf"/>
</dbReference>
<dbReference type="PANTHER" id="PTHR44394">
    <property type="entry name" value="BETA-ALANINE-ACTIVATING ENZYME"/>
    <property type="match status" value="1"/>
</dbReference>
<dbReference type="Gene3D" id="3.30.300.30">
    <property type="match status" value="1"/>
</dbReference>
<dbReference type="RefSeq" id="XP_030380535.1">
    <property type="nucleotide sequence ID" value="XM_030524675.1"/>
</dbReference>
<dbReference type="Pfam" id="PF00501">
    <property type="entry name" value="AMP-binding"/>
    <property type="match status" value="1"/>
</dbReference>
<dbReference type="InterPro" id="IPR002372">
    <property type="entry name" value="PQQ_rpt_dom"/>
</dbReference>
<reference evidence="4" key="1">
    <citation type="submission" date="2025-08" db="UniProtKB">
        <authorList>
            <consortium name="RefSeq"/>
        </authorList>
    </citation>
    <scope>IDENTIFICATION</scope>
    <source>
        <strain evidence="4">11010-0011.00</strain>
        <tissue evidence="4">Whole body</tissue>
    </source>
</reference>
<protein>
    <submittedName>
        <fullName evidence="4">Beta-alanine-activating enzyme isoform X1</fullName>
    </submittedName>
</protein>